<dbReference type="GO" id="GO:0004530">
    <property type="term" value="F:deoxyribonuclease I activity"/>
    <property type="evidence" value="ECO:0007669"/>
    <property type="project" value="TreeGrafter"/>
</dbReference>
<dbReference type="PROSITE" id="PS00919">
    <property type="entry name" value="DNASE_I_1"/>
    <property type="match status" value="1"/>
</dbReference>
<dbReference type="SUPFAM" id="SSF56219">
    <property type="entry name" value="DNase I-like"/>
    <property type="match status" value="1"/>
</dbReference>
<organism evidence="16 17">
    <name type="scientific">Oncorhynchus kisutch</name>
    <name type="common">Coho salmon</name>
    <name type="synonym">Salmo kisutch</name>
    <dbReference type="NCBI Taxonomy" id="8019"/>
    <lineage>
        <taxon>Eukaryota</taxon>
        <taxon>Metazoa</taxon>
        <taxon>Chordata</taxon>
        <taxon>Craniata</taxon>
        <taxon>Vertebrata</taxon>
        <taxon>Euteleostomi</taxon>
        <taxon>Actinopterygii</taxon>
        <taxon>Neopterygii</taxon>
        <taxon>Teleostei</taxon>
        <taxon>Protacanthopterygii</taxon>
        <taxon>Salmoniformes</taxon>
        <taxon>Salmonidae</taxon>
        <taxon>Salmoninae</taxon>
        <taxon>Oncorhynchus</taxon>
    </lineage>
</organism>
<comment type="subcellular location">
    <subcellularLocation>
        <location evidence="1">Endoplasmic reticulum</location>
    </subcellularLocation>
</comment>
<evidence type="ECO:0000256" key="4">
    <source>
        <dbReference type="ARBA" id="ARBA00022729"/>
    </source>
</evidence>
<proteinExistence type="inferred from homology"/>
<keyword evidence="3" id="KW-0540">Nuclease</keyword>
<evidence type="ECO:0000256" key="8">
    <source>
        <dbReference type="ARBA" id="ARBA00023157"/>
    </source>
</evidence>
<evidence type="ECO:0000256" key="6">
    <source>
        <dbReference type="ARBA" id="ARBA00022801"/>
    </source>
</evidence>
<dbReference type="Proteomes" id="UP000694557">
    <property type="component" value="Unassembled WGS sequence"/>
</dbReference>
<dbReference type="FunFam" id="3.60.10.10:FF:000007">
    <property type="entry name" value="Deoxyribonuclease"/>
    <property type="match status" value="1"/>
</dbReference>
<reference evidence="16" key="2">
    <citation type="submission" date="2025-09" db="UniProtKB">
        <authorList>
            <consortium name="Ensembl"/>
        </authorList>
    </citation>
    <scope>IDENTIFICATION</scope>
</reference>
<keyword evidence="9" id="KW-0325">Glycoprotein</keyword>
<evidence type="ECO:0000256" key="10">
    <source>
        <dbReference type="ARBA" id="ARBA00041152"/>
    </source>
</evidence>
<dbReference type="AlphaFoldDB" id="A0A8C7KTX7"/>
<accession>A0A8C7KTX7</accession>
<dbReference type="GO" id="GO:0005783">
    <property type="term" value="C:endoplasmic reticulum"/>
    <property type="evidence" value="ECO:0007669"/>
    <property type="project" value="UniProtKB-SubCell"/>
</dbReference>
<dbReference type="GO" id="GO:0006308">
    <property type="term" value="P:DNA catabolic process"/>
    <property type="evidence" value="ECO:0007669"/>
    <property type="project" value="InterPro"/>
</dbReference>
<evidence type="ECO:0000256" key="5">
    <source>
        <dbReference type="ARBA" id="ARBA00022759"/>
    </source>
</evidence>
<comment type="similarity">
    <text evidence="2">Belongs to the DNase I family.</text>
</comment>
<evidence type="ECO:0000256" key="1">
    <source>
        <dbReference type="ARBA" id="ARBA00004240"/>
    </source>
</evidence>
<dbReference type="InterPro" id="IPR005135">
    <property type="entry name" value="Endo/exonuclease/phosphatase"/>
</dbReference>
<reference evidence="16" key="1">
    <citation type="submission" date="2025-08" db="UniProtKB">
        <authorList>
            <consortium name="Ensembl"/>
        </authorList>
    </citation>
    <scope>IDENTIFICATION</scope>
</reference>
<sequence>MSSSSSLLLFLLSLRGGELISGFKICAFNVQSFGDSKSRNTEVMHTLIRIVSRCDVCLLQEVRDTKQKAIPLLITELNRHDSQNQYDYVASERLGRTPSYQEQYVFVFRIGSVTVTDQYQYSDMLPGDEDAFSREPFIVRLHTPKTAIRDFVLVPQHTTPTNATKEIDALYDVFLDVKKKWKTEMVMFLGDFNADCGYVAKKNRQHVRLYSNQAFLWLIGDTEDTTVRQTTTCAYDRIVVHGEAFEKAIVPQSAQPFNFAKEYGLTEEQVTHPQSQFNRQHTHRVNSTGNTPTESIQQATHPHSQFNRQHTHRVNSTGNTHRVNSTGNTPTESIQEVYYINVCMCVFSRLWTSVTTTQWRLS</sequence>
<feature type="domain" description="Endonuclease/exonuclease/phosphatase" evidence="15">
    <location>
        <begin position="27"/>
        <end position="245"/>
    </location>
</feature>
<dbReference type="CDD" id="cd10282">
    <property type="entry name" value="DNase1"/>
    <property type="match status" value="1"/>
</dbReference>
<dbReference type="PRINTS" id="PR00130">
    <property type="entry name" value="DNASEI"/>
</dbReference>
<evidence type="ECO:0000256" key="9">
    <source>
        <dbReference type="ARBA" id="ARBA00023180"/>
    </source>
</evidence>
<keyword evidence="6" id="KW-0378">Hydrolase</keyword>
<feature type="signal peptide" evidence="14">
    <location>
        <begin position="1"/>
        <end position="22"/>
    </location>
</feature>
<evidence type="ECO:0000313" key="17">
    <source>
        <dbReference type="Proteomes" id="UP000694557"/>
    </source>
</evidence>
<gene>
    <name evidence="16" type="primary">dnase1l1</name>
</gene>
<evidence type="ECO:0000256" key="2">
    <source>
        <dbReference type="ARBA" id="ARBA00007359"/>
    </source>
</evidence>
<evidence type="ECO:0000259" key="15">
    <source>
        <dbReference type="Pfam" id="PF03372"/>
    </source>
</evidence>
<keyword evidence="7" id="KW-0256">Endoplasmic reticulum</keyword>
<dbReference type="GO" id="GO:0003677">
    <property type="term" value="F:DNA binding"/>
    <property type="evidence" value="ECO:0007669"/>
    <property type="project" value="TreeGrafter"/>
</dbReference>
<dbReference type="InterPro" id="IPR016202">
    <property type="entry name" value="DNase_I"/>
</dbReference>
<dbReference type="GO" id="GO:0005634">
    <property type="term" value="C:nucleus"/>
    <property type="evidence" value="ECO:0007669"/>
    <property type="project" value="TreeGrafter"/>
</dbReference>
<dbReference type="InterPro" id="IPR018057">
    <property type="entry name" value="Deoxyribonuclease-1_AS"/>
</dbReference>
<dbReference type="Pfam" id="PF03372">
    <property type="entry name" value="Exo_endo_phos"/>
    <property type="match status" value="1"/>
</dbReference>
<dbReference type="PANTHER" id="PTHR11371:SF28">
    <property type="entry name" value="DEOXYRIBONUCLEASE-1-LIKE 1"/>
    <property type="match status" value="1"/>
</dbReference>
<keyword evidence="4 14" id="KW-0732">Signal</keyword>
<keyword evidence="8" id="KW-1015">Disulfide bond</keyword>
<evidence type="ECO:0000313" key="16">
    <source>
        <dbReference type="Ensembl" id="ENSOKIP00005107479.1"/>
    </source>
</evidence>
<dbReference type="InterPro" id="IPR036691">
    <property type="entry name" value="Endo/exonu/phosph_ase_sf"/>
</dbReference>
<feature type="chain" id="PRO_5034942438" description="Deoxyribonuclease-1-like 1" evidence="14">
    <location>
        <begin position="23"/>
        <end position="362"/>
    </location>
</feature>
<dbReference type="Ensembl" id="ENSOKIT00005115180.1">
    <property type="protein sequence ID" value="ENSOKIP00005107479.1"/>
    <property type="gene ID" value="ENSOKIG00005047127.1"/>
</dbReference>
<evidence type="ECO:0000256" key="12">
    <source>
        <dbReference type="ARBA" id="ARBA00043073"/>
    </source>
</evidence>
<name>A0A8C7KTX7_ONCKI</name>
<keyword evidence="17" id="KW-1185">Reference proteome</keyword>
<dbReference type="SMART" id="SM00476">
    <property type="entry name" value="DNaseIc"/>
    <property type="match status" value="1"/>
</dbReference>
<evidence type="ECO:0000256" key="14">
    <source>
        <dbReference type="SAM" id="SignalP"/>
    </source>
</evidence>
<keyword evidence="5" id="KW-0255">Endonuclease</keyword>
<evidence type="ECO:0000256" key="13">
    <source>
        <dbReference type="SAM" id="MobiDB-lite"/>
    </source>
</evidence>
<evidence type="ECO:0000256" key="11">
    <source>
        <dbReference type="ARBA" id="ARBA00042003"/>
    </source>
</evidence>
<dbReference type="GeneTree" id="ENSGT00950000182846"/>
<evidence type="ECO:0000256" key="3">
    <source>
        <dbReference type="ARBA" id="ARBA00022722"/>
    </source>
</evidence>
<protein>
    <recommendedName>
        <fullName evidence="10">Deoxyribonuclease-1-like 1</fullName>
    </recommendedName>
    <alternativeName>
        <fullName evidence="12">DNase X</fullName>
    </alternativeName>
    <alternativeName>
        <fullName evidence="11">Deoxyribonuclease I-like 1</fullName>
    </alternativeName>
</protein>
<evidence type="ECO:0000256" key="7">
    <source>
        <dbReference type="ARBA" id="ARBA00022824"/>
    </source>
</evidence>
<feature type="region of interest" description="Disordered" evidence="13">
    <location>
        <begin position="274"/>
        <end position="329"/>
    </location>
</feature>
<dbReference type="PANTHER" id="PTHR11371">
    <property type="entry name" value="DEOXYRIBONUCLEASE"/>
    <property type="match status" value="1"/>
</dbReference>
<dbReference type="Gene3D" id="3.60.10.10">
    <property type="entry name" value="Endonuclease/exonuclease/phosphatase"/>
    <property type="match status" value="1"/>
</dbReference>